<dbReference type="AlphaFoldDB" id="B4QPL7"/>
<sequence length="70" mass="8047">MSSRSNMANMVNMGNSNNCGQQQQQTFLEQKIMHVAESPGLSAILWVPRPYFMGCLQRREVEEVEPYVVR</sequence>
<dbReference type="Proteomes" id="UP000000304">
    <property type="component" value="Chromosome 3L"/>
</dbReference>
<feature type="region of interest" description="Disordered" evidence="1">
    <location>
        <begin position="1"/>
        <end position="20"/>
    </location>
</feature>
<reference evidence="2 3" key="1">
    <citation type="journal article" date="2007" name="Nature">
        <title>Evolution of genes and genomes on the Drosophila phylogeny.</title>
        <authorList>
            <consortium name="Drosophila 12 Genomes Consortium"/>
            <person name="Clark A.G."/>
            <person name="Eisen M.B."/>
            <person name="Smith D.R."/>
            <person name="Bergman C.M."/>
            <person name="Oliver B."/>
            <person name="Markow T.A."/>
            <person name="Kaufman T.C."/>
            <person name="Kellis M."/>
            <person name="Gelbart W."/>
            <person name="Iyer V.N."/>
            <person name="Pollard D.A."/>
            <person name="Sackton T.B."/>
            <person name="Larracuente A.M."/>
            <person name="Singh N.D."/>
            <person name="Abad J.P."/>
            <person name="Abt D.N."/>
            <person name="Adryan B."/>
            <person name="Aguade M."/>
            <person name="Akashi H."/>
            <person name="Anderson W.W."/>
            <person name="Aquadro C.F."/>
            <person name="Ardell D.H."/>
            <person name="Arguello R."/>
            <person name="Artieri C.G."/>
            <person name="Barbash D.A."/>
            <person name="Barker D."/>
            <person name="Barsanti P."/>
            <person name="Batterham P."/>
            <person name="Batzoglou S."/>
            <person name="Begun D."/>
            <person name="Bhutkar A."/>
            <person name="Blanco E."/>
            <person name="Bosak S.A."/>
            <person name="Bradley R.K."/>
            <person name="Brand A.D."/>
            <person name="Brent M.R."/>
            <person name="Brooks A.N."/>
            <person name="Brown R.H."/>
            <person name="Butlin R.K."/>
            <person name="Caggese C."/>
            <person name="Calvi B.R."/>
            <person name="Bernardo de Carvalho A."/>
            <person name="Caspi A."/>
            <person name="Castrezana S."/>
            <person name="Celniker S.E."/>
            <person name="Chang J.L."/>
            <person name="Chapple C."/>
            <person name="Chatterji S."/>
            <person name="Chinwalla A."/>
            <person name="Civetta A."/>
            <person name="Clifton S.W."/>
            <person name="Comeron J.M."/>
            <person name="Costello J.C."/>
            <person name="Coyne J.A."/>
            <person name="Daub J."/>
            <person name="David R.G."/>
            <person name="Delcher A.L."/>
            <person name="Delehaunty K."/>
            <person name="Do C.B."/>
            <person name="Ebling H."/>
            <person name="Edwards K."/>
            <person name="Eickbush T."/>
            <person name="Evans J.D."/>
            <person name="Filipski A."/>
            <person name="Findeiss S."/>
            <person name="Freyhult E."/>
            <person name="Fulton L."/>
            <person name="Fulton R."/>
            <person name="Garcia A.C."/>
            <person name="Gardiner A."/>
            <person name="Garfield D.A."/>
            <person name="Garvin B.E."/>
            <person name="Gibson G."/>
            <person name="Gilbert D."/>
            <person name="Gnerre S."/>
            <person name="Godfrey J."/>
            <person name="Good R."/>
            <person name="Gotea V."/>
            <person name="Gravely B."/>
            <person name="Greenberg A.J."/>
            <person name="Griffiths-Jones S."/>
            <person name="Gross S."/>
            <person name="Guigo R."/>
            <person name="Gustafson E.A."/>
            <person name="Haerty W."/>
            <person name="Hahn M.W."/>
            <person name="Halligan D.L."/>
            <person name="Halpern A.L."/>
            <person name="Halter G.M."/>
            <person name="Han M.V."/>
            <person name="Heger A."/>
            <person name="Hillier L."/>
            <person name="Hinrichs A.S."/>
            <person name="Holmes I."/>
            <person name="Hoskins R.A."/>
            <person name="Hubisz M.J."/>
            <person name="Hultmark D."/>
            <person name="Huntley M.A."/>
            <person name="Jaffe D.B."/>
            <person name="Jagadeeshan S."/>
            <person name="Jeck W.R."/>
            <person name="Johnson J."/>
            <person name="Jones C.D."/>
            <person name="Jordan W.C."/>
            <person name="Karpen G.H."/>
            <person name="Kataoka E."/>
            <person name="Keightley P.D."/>
            <person name="Kheradpour P."/>
            <person name="Kirkness E.F."/>
            <person name="Koerich L.B."/>
            <person name="Kristiansen K."/>
            <person name="Kudrna D."/>
            <person name="Kulathinal R.J."/>
            <person name="Kumar S."/>
            <person name="Kwok R."/>
            <person name="Lander E."/>
            <person name="Langley C.H."/>
            <person name="Lapoint R."/>
            <person name="Lazzaro B.P."/>
            <person name="Lee S.J."/>
            <person name="Levesque L."/>
            <person name="Li R."/>
            <person name="Lin C.F."/>
            <person name="Lin M.F."/>
            <person name="Lindblad-Toh K."/>
            <person name="Llopart A."/>
            <person name="Long M."/>
            <person name="Low L."/>
            <person name="Lozovsky E."/>
            <person name="Lu J."/>
            <person name="Luo M."/>
            <person name="Machado C.A."/>
            <person name="Makalowski W."/>
            <person name="Marzo M."/>
            <person name="Matsuda M."/>
            <person name="Matzkin L."/>
            <person name="McAllister B."/>
            <person name="McBride C.S."/>
            <person name="McKernan B."/>
            <person name="McKernan K."/>
            <person name="Mendez-Lago M."/>
            <person name="Minx P."/>
            <person name="Mollenhauer M.U."/>
            <person name="Montooth K."/>
            <person name="Mount S.M."/>
            <person name="Mu X."/>
            <person name="Myers E."/>
            <person name="Negre B."/>
            <person name="Newfeld S."/>
            <person name="Nielsen R."/>
            <person name="Noor M.A."/>
            <person name="O'Grady P."/>
            <person name="Pachter L."/>
            <person name="Papaceit M."/>
            <person name="Parisi M.J."/>
            <person name="Parisi M."/>
            <person name="Parts L."/>
            <person name="Pedersen J.S."/>
            <person name="Pesole G."/>
            <person name="Phillippy A.M."/>
            <person name="Ponting C.P."/>
            <person name="Pop M."/>
            <person name="Porcelli D."/>
            <person name="Powell J.R."/>
            <person name="Prohaska S."/>
            <person name="Pruitt K."/>
            <person name="Puig M."/>
            <person name="Quesneville H."/>
            <person name="Ram K.R."/>
            <person name="Rand D."/>
            <person name="Rasmussen M.D."/>
            <person name="Reed L.K."/>
            <person name="Reenan R."/>
            <person name="Reily A."/>
            <person name="Remington K.A."/>
            <person name="Rieger T.T."/>
            <person name="Ritchie M.G."/>
            <person name="Robin C."/>
            <person name="Rogers Y.H."/>
            <person name="Rohde C."/>
            <person name="Rozas J."/>
            <person name="Rubenfield M.J."/>
            <person name="Ruiz A."/>
            <person name="Russo S."/>
            <person name="Salzberg S.L."/>
            <person name="Sanchez-Gracia A."/>
            <person name="Saranga D.J."/>
            <person name="Sato H."/>
            <person name="Schaeffer S.W."/>
            <person name="Schatz M.C."/>
            <person name="Schlenke T."/>
            <person name="Schwartz R."/>
            <person name="Segarra C."/>
            <person name="Singh R.S."/>
            <person name="Sirot L."/>
            <person name="Sirota M."/>
            <person name="Sisneros N.B."/>
            <person name="Smith C.D."/>
            <person name="Smith T.F."/>
            <person name="Spieth J."/>
            <person name="Stage D.E."/>
            <person name="Stark A."/>
            <person name="Stephan W."/>
            <person name="Strausberg R.L."/>
            <person name="Strempel S."/>
            <person name="Sturgill D."/>
            <person name="Sutton G."/>
            <person name="Sutton G.G."/>
            <person name="Tao W."/>
            <person name="Teichmann S."/>
            <person name="Tobari Y.N."/>
            <person name="Tomimura Y."/>
            <person name="Tsolas J.M."/>
            <person name="Valente V.L."/>
            <person name="Venter E."/>
            <person name="Venter J.C."/>
            <person name="Vicario S."/>
            <person name="Vieira F.G."/>
            <person name="Vilella A.J."/>
            <person name="Villasante A."/>
            <person name="Walenz B."/>
            <person name="Wang J."/>
            <person name="Wasserman M."/>
            <person name="Watts T."/>
            <person name="Wilson D."/>
            <person name="Wilson R.K."/>
            <person name="Wing R.A."/>
            <person name="Wolfner M.F."/>
            <person name="Wong A."/>
            <person name="Wong G.K."/>
            <person name="Wu C.I."/>
            <person name="Wu G."/>
            <person name="Yamamoto D."/>
            <person name="Yang H.P."/>
            <person name="Yang S.P."/>
            <person name="Yorke J.A."/>
            <person name="Yoshida K."/>
            <person name="Zdobnov E."/>
            <person name="Zhang P."/>
            <person name="Zhang Y."/>
            <person name="Zimin A.V."/>
            <person name="Baldwin J."/>
            <person name="Abdouelleil A."/>
            <person name="Abdulkadir J."/>
            <person name="Abebe A."/>
            <person name="Abera B."/>
            <person name="Abreu J."/>
            <person name="Acer S.C."/>
            <person name="Aftuck L."/>
            <person name="Alexander A."/>
            <person name="An P."/>
            <person name="Anderson E."/>
            <person name="Anderson S."/>
            <person name="Arachi H."/>
            <person name="Azer M."/>
            <person name="Bachantsang P."/>
            <person name="Barry A."/>
            <person name="Bayul T."/>
            <person name="Berlin A."/>
            <person name="Bessette D."/>
            <person name="Bloom T."/>
            <person name="Blye J."/>
            <person name="Boguslavskiy L."/>
            <person name="Bonnet C."/>
            <person name="Boukhgalter B."/>
            <person name="Bourzgui I."/>
            <person name="Brown A."/>
            <person name="Cahill P."/>
            <person name="Channer S."/>
            <person name="Cheshatsang Y."/>
            <person name="Chuda L."/>
            <person name="Citroen M."/>
            <person name="Collymore A."/>
            <person name="Cooke P."/>
            <person name="Costello M."/>
            <person name="D'Aco K."/>
            <person name="Daza R."/>
            <person name="De Haan G."/>
            <person name="DeGray S."/>
            <person name="DeMaso C."/>
            <person name="Dhargay N."/>
            <person name="Dooley K."/>
            <person name="Dooley E."/>
            <person name="Doricent M."/>
            <person name="Dorje P."/>
            <person name="Dorjee K."/>
            <person name="Dupes A."/>
            <person name="Elong R."/>
            <person name="Falk J."/>
            <person name="Farina A."/>
            <person name="Faro S."/>
            <person name="Ferguson D."/>
            <person name="Fisher S."/>
            <person name="Foley C.D."/>
            <person name="Franke A."/>
            <person name="Friedrich D."/>
            <person name="Gadbois L."/>
            <person name="Gearin G."/>
            <person name="Gearin C.R."/>
            <person name="Giannoukos G."/>
            <person name="Goode T."/>
            <person name="Graham J."/>
            <person name="Grandbois E."/>
            <person name="Grewal S."/>
            <person name="Gyaltsen K."/>
            <person name="Hafez N."/>
            <person name="Hagos B."/>
            <person name="Hall J."/>
            <person name="Henson C."/>
            <person name="Hollinger A."/>
            <person name="Honan T."/>
            <person name="Huard M.D."/>
            <person name="Hughes L."/>
            <person name="Hurhula B."/>
            <person name="Husby M.E."/>
            <person name="Kamat A."/>
            <person name="Kanga B."/>
            <person name="Kashin S."/>
            <person name="Khazanovich D."/>
            <person name="Kisner P."/>
            <person name="Lance K."/>
            <person name="Lara M."/>
            <person name="Lee W."/>
            <person name="Lennon N."/>
            <person name="Letendre F."/>
            <person name="LeVine R."/>
            <person name="Lipovsky A."/>
            <person name="Liu X."/>
            <person name="Liu J."/>
            <person name="Liu S."/>
            <person name="Lokyitsang T."/>
            <person name="Lokyitsang Y."/>
            <person name="Lubonja R."/>
            <person name="Lui A."/>
            <person name="MacDonald P."/>
            <person name="Magnisalis V."/>
            <person name="Maru K."/>
            <person name="Matthews C."/>
            <person name="McCusker W."/>
            <person name="McDonough S."/>
            <person name="Mehta T."/>
            <person name="Meldrim J."/>
            <person name="Meneus L."/>
            <person name="Mihai O."/>
            <person name="Mihalev A."/>
            <person name="Mihova T."/>
            <person name="Mittelman R."/>
            <person name="Mlenga V."/>
            <person name="Montmayeur A."/>
            <person name="Mulrain L."/>
            <person name="Navidi A."/>
            <person name="Naylor J."/>
            <person name="Negash T."/>
            <person name="Nguyen T."/>
            <person name="Nguyen N."/>
            <person name="Nicol R."/>
            <person name="Norbu C."/>
            <person name="Norbu N."/>
            <person name="Novod N."/>
            <person name="O'Neill B."/>
            <person name="Osman S."/>
            <person name="Markiewicz E."/>
            <person name="Oyono O.L."/>
            <person name="Patti C."/>
            <person name="Phunkhang P."/>
            <person name="Pierre F."/>
            <person name="Priest M."/>
            <person name="Raghuraman S."/>
            <person name="Rege F."/>
            <person name="Reyes R."/>
            <person name="Rise C."/>
            <person name="Rogov P."/>
            <person name="Ross K."/>
            <person name="Ryan E."/>
            <person name="Settipalli S."/>
            <person name="Shea T."/>
            <person name="Sherpa N."/>
            <person name="Shi L."/>
            <person name="Shih D."/>
            <person name="Sparrow T."/>
            <person name="Spaulding J."/>
            <person name="Stalker J."/>
            <person name="Stange-Thomann N."/>
            <person name="Stavropoulos S."/>
            <person name="Stone C."/>
            <person name="Strader C."/>
            <person name="Tesfaye S."/>
            <person name="Thomson T."/>
            <person name="Thoulutsang Y."/>
            <person name="Thoulutsang D."/>
            <person name="Topham K."/>
            <person name="Topping I."/>
            <person name="Tsamla T."/>
            <person name="Vassiliev H."/>
            <person name="Vo A."/>
            <person name="Wangchuk T."/>
            <person name="Wangdi T."/>
            <person name="Weiand M."/>
            <person name="Wilkinson J."/>
            <person name="Wilson A."/>
            <person name="Yadav S."/>
            <person name="Young G."/>
            <person name="Yu Q."/>
            <person name="Zembek L."/>
            <person name="Zhong D."/>
            <person name="Zimmer A."/>
            <person name="Zwirko Z."/>
            <person name="Jaffe D.B."/>
            <person name="Alvarez P."/>
            <person name="Brockman W."/>
            <person name="Butler J."/>
            <person name="Chin C."/>
            <person name="Gnerre S."/>
            <person name="Grabherr M."/>
            <person name="Kleber M."/>
            <person name="Mauceli E."/>
            <person name="MacCallum I."/>
        </authorList>
    </citation>
    <scope>NUCLEOTIDE SEQUENCE [LARGE SCALE GENOMIC DNA]</scope>
    <source>
        <strain evidence="3">white501</strain>
    </source>
</reference>
<gene>
    <name evidence="2" type="primary">Dsim\GD12840</name>
    <name evidence="2" type="ORF">Dsim_GD12840</name>
</gene>
<dbReference type="HOGENOM" id="CLU_2760532_0_0_1"/>
<evidence type="ECO:0000313" key="2">
    <source>
        <dbReference type="EMBL" id="EDX10008.1"/>
    </source>
</evidence>
<protein>
    <submittedName>
        <fullName evidence="2">GD12840</fullName>
    </submittedName>
</protein>
<name>B4QPL7_DROSI</name>
<dbReference type="EMBL" id="CM000363">
    <property type="protein sequence ID" value="EDX10008.1"/>
    <property type="molecule type" value="Genomic_DNA"/>
</dbReference>
<evidence type="ECO:0000256" key="1">
    <source>
        <dbReference type="SAM" id="MobiDB-lite"/>
    </source>
</evidence>
<accession>B4QPL7</accession>
<proteinExistence type="predicted"/>
<keyword evidence="3" id="KW-1185">Reference proteome</keyword>
<organism evidence="2 3">
    <name type="scientific">Drosophila simulans</name>
    <name type="common">Fruit fly</name>
    <dbReference type="NCBI Taxonomy" id="7240"/>
    <lineage>
        <taxon>Eukaryota</taxon>
        <taxon>Metazoa</taxon>
        <taxon>Ecdysozoa</taxon>
        <taxon>Arthropoda</taxon>
        <taxon>Hexapoda</taxon>
        <taxon>Insecta</taxon>
        <taxon>Pterygota</taxon>
        <taxon>Neoptera</taxon>
        <taxon>Endopterygota</taxon>
        <taxon>Diptera</taxon>
        <taxon>Brachycera</taxon>
        <taxon>Muscomorpha</taxon>
        <taxon>Ephydroidea</taxon>
        <taxon>Drosophilidae</taxon>
        <taxon>Drosophila</taxon>
        <taxon>Sophophora</taxon>
    </lineage>
</organism>
<evidence type="ECO:0000313" key="3">
    <source>
        <dbReference type="Proteomes" id="UP000000304"/>
    </source>
</evidence>